<keyword evidence="4" id="KW-1185">Reference proteome</keyword>
<protein>
    <recommendedName>
        <fullName evidence="2">Myb/SANT-like DNA-binding domain-containing protein</fullName>
    </recommendedName>
</protein>
<dbReference type="EnsemblMetazoa" id="GBRI011187-RA">
    <property type="protein sequence ID" value="GBRI011187-PA"/>
    <property type="gene ID" value="GBRI011187"/>
</dbReference>
<name>A0A1A9W9J0_9MUSC</name>
<dbReference type="VEuPathDB" id="VectorBase:GBRI011187"/>
<proteinExistence type="predicted"/>
<organism evidence="3 4">
    <name type="scientific">Glossina brevipalpis</name>
    <dbReference type="NCBI Taxonomy" id="37001"/>
    <lineage>
        <taxon>Eukaryota</taxon>
        <taxon>Metazoa</taxon>
        <taxon>Ecdysozoa</taxon>
        <taxon>Arthropoda</taxon>
        <taxon>Hexapoda</taxon>
        <taxon>Insecta</taxon>
        <taxon>Pterygota</taxon>
        <taxon>Neoptera</taxon>
        <taxon>Endopterygota</taxon>
        <taxon>Diptera</taxon>
        <taxon>Brachycera</taxon>
        <taxon>Muscomorpha</taxon>
        <taxon>Hippoboscoidea</taxon>
        <taxon>Glossinidae</taxon>
        <taxon>Glossina</taxon>
    </lineage>
</organism>
<evidence type="ECO:0000313" key="4">
    <source>
        <dbReference type="Proteomes" id="UP000091820"/>
    </source>
</evidence>
<dbReference type="InterPro" id="IPR017868">
    <property type="entry name" value="Filamin/ABP280_repeat-like"/>
</dbReference>
<dbReference type="PANTHER" id="PTHR22666">
    <property type="entry name" value="MYB_SANT-LIKE DNA-BINDING DOMAIN-CONTAINING PROTEIN 1"/>
    <property type="match status" value="1"/>
</dbReference>
<dbReference type="InterPro" id="IPR044822">
    <property type="entry name" value="Myb_DNA-bind_4"/>
</dbReference>
<dbReference type="SMART" id="SM00557">
    <property type="entry name" value="IG_FLMN"/>
    <property type="match status" value="2"/>
</dbReference>
<sequence>MFKSSQEIRLNTSEAAIAGRYTNHSNREDFSISGKYQKTPDADDKYYTSSHQVFVAPELTDPSRVQLLHFPNGAVRINSEIVFIIKKNGVKGNFEVKLESPSGHITYIPLKINDPERLEVKFLITEAGLYKVHIKCNSVLLPKSPYIIVSITGTEMETEFNKKLQLPVFRSDASKVVQYGLSAGQRIDLNKKNEFIVDGSQAGIFGPKGQCDEMIIKHEGRNIYKVTYQIQDPGDLSFYEKFNKKRRQWEDNGVLELIKLWKTCAYELRTIKRNGHLYVAMAKQLTGLGVPVTALEVHFKVNNLTQRYRQEQKTFETTGIISTWKFYNQVDDVFKSLGQAGYKDKRLMTPASNASNLPSSSESPVWKSQMSQQEFNSNNSEGFYKSEYGMHRHFLEHNQTPPNAGSGGAGNNANGAGGDVNFMTSTTAAAVAAASARLNESSQMDQMNVAAGTSSNNTSNGGVLIYNKIKKSPDDYDKFVEIVKNIVDTHKADTDKVDAFCDFIKSYIKRWPERLQDEAISHITSYVVAKNTDYGIQIVNSRQQ</sequence>
<evidence type="ECO:0000313" key="3">
    <source>
        <dbReference type="EnsemblMetazoa" id="GBRI011187-PA"/>
    </source>
</evidence>
<dbReference type="InterPro" id="IPR026095">
    <property type="entry name" value="Myb/SANT-like_DNA-bd_dom_prot"/>
</dbReference>
<feature type="domain" description="Myb/SANT-like DNA-binding" evidence="2">
    <location>
        <begin position="246"/>
        <end position="332"/>
    </location>
</feature>
<dbReference type="SUPFAM" id="SSF81296">
    <property type="entry name" value="E set domains"/>
    <property type="match status" value="2"/>
</dbReference>
<dbReference type="Pfam" id="PF13837">
    <property type="entry name" value="Myb_DNA-bind_4"/>
    <property type="match status" value="1"/>
</dbReference>
<evidence type="ECO:0000259" key="2">
    <source>
        <dbReference type="Pfam" id="PF13837"/>
    </source>
</evidence>
<dbReference type="GO" id="GO:0045893">
    <property type="term" value="P:positive regulation of DNA-templated transcription"/>
    <property type="evidence" value="ECO:0007669"/>
    <property type="project" value="TreeGrafter"/>
</dbReference>
<feature type="repeat" description="Filamin" evidence="1">
    <location>
        <begin position="57"/>
        <end position="150"/>
    </location>
</feature>
<reference evidence="4" key="1">
    <citation type="submission" date="2014-03" db="EMBL/GenBank/DDBJ databases">
        <authorList>
            <person name="Aksoy S."/>
            <person name="Warren W."/>
            <person name="Wilson R.K."/>
        </authorList>
    </citation>
    <scope>NUCLEOTIDE SEQUENCE [LARGE SCALE GENOMIC DNA]</scope>
    <source>
        <strain evidence="4">IAEA</strain>
    </source>
</reference>
<evidence type="ECO:0000256" key="1">
    <source>
        <dbReference type="PROSITE-ProRule" id="PRU00087"/>
    </source>
</evidence>
<accession>A0A1A9W9J0</accession>
<reference evidence="3" key="2">
    <citation type="submission" date="2020-05" db="UniProtKB">
        <authorList>
            <consortium name="EnsemblMetazoa"/>
        </authorList>
    </citation>
    <scope>IDENTIFICATION</scope>
    <source>
        <strain evidence="3">IAEA</strain>
    </source>
</reference>
<dbReference type="InterPro" id="IPR013783">
    <property type="entry name" value="Ig-like_fold"/>
</dbReference>
<dbReference type="PROSITE" id="PS50194">
    <property type="entry name" value="FILAMIN_REPEAT"/>
    <property type="match status" value="1"/>
</dbReference>
<dbReference type="Gene3D" id="2.60.40.10">
    <property type="entry name" value="Immunoglobulins"/>
    <property type="match status" value="1"/>
</dbReference>
<dbReference type="GO" id="GO:0016604">
    <property type="term" value="C:nuclear body"/>
    <property type="evidence" value="ECO:0007669"/>
    <property type="project" value="TreeGrafter"/>
</dbReference>
<dbReference type="Pfam" id="PF00630">
    <property type="entry name" value="Filamin"/>
    <property type="match status" value="1"/>
</dbReference>
<dbReference type="Proteomes" id="UP000091820">
    <property type="component" value="Unassembled WGS sequence"/>
</dbReference>
<dbReference type="InterPro" id="IPR014756">
    <property type="entry name" value="Ig_E-set"/>
</dbReference>
<dbReference type="AlphaFoldDB" id="A0A1A9W9J0"/>
<dbReference type="Gene3D" id="1.10.10.60">
    <property type="entry name" value="Homeodomain-like"/>
    <property type="match status" value="1"/>
</dbReference>
<dbReference type="PANTHER" id="PTHR22666:SF3">
    <property type="entry name" value="MYB_SANT-LIKE DNA-BINDING DOMAIN-CONTAINING PROTEIN 1"/>
    <property type="match status" value="1"/>
</dbReference>
<dbReference type="InterPro" id="IPR001298">
    <property type="entry name" value="Filamin/ABP280_rpt"/>
</dbReference>